<reference evidence="2" key="1">
    <citation type="journal article" date="2022" name="Mol. Ecol. Resour.">
        <title>The genomes of chicory, endive, great burdock and yacon provide insights into Asteraceae palaeo-polyploidization history and plant inulin production.</title>
        <authorList>
            <person name="Fan W."/>
            <person name="Wang S."/>
            <person name="Wang H."/>
            <person name="Wang A."/>
            <person name="Jiang F."/>
            <person name="Liu H."/>
            <person name="Zhao H."/>
            <person name="Xu D."/>
            <person name="Zhang Y."/>
        </authorList>
    </citation>
    <scope>NUCLEOTIDE SEQUENCE [LARGE SCALE GENOMIC DNA]</scope>
    <source>
        <strain evidence="2">cv. Yunnan</strain>
    </source>
</reference>
<reference evidence="1 2" key="2">
    <citation type="journal article" date="2022" name="Mol. Ecol. Resour.">
        <title>The genomes of chicory, endive, great burdock and yacon provide insights into Asteraceae paleo-polyploidization history and plant inulin production.</title>
        <authorList>
            <person name="Fan W."/>
            <person name="Wang S."/>
            <person name="Wang H."/>
            <person name="Wang A."/>
            <person name="Jiang F."/>
            <person name="Liu H."/>
            <person name="Zhao H."/>
            <person name="Xu D."/>
            <person name="Zhang Y."/>
        </authorList>
    </citation>
    <scope>NUCLEOTIDE SEQUENCE [LARGE SCALE GENOMIC DNA]</scope>
    <source>
        <strain evidence="2">cv. Yunnan</strain>
        <tissue evidence="1">Leaves</tissue>
    </source>
</reference>
<evidence type="ECO:0000313" key="2">
    <source>
        <dbReference type="Proteomes" id="UP001056120"/>
    </source>
</evidence>
<keyword evidence="2" id="KW-1185">Reference proteome</keyword>
<dbReference type="Proteomes" id="UP001056120">
    <property type="component" value="Linkage Group LG09"/>
</dbReference>
<sequence length="155" mass="18522">MQRYKVIAYTSRHLKIHDKIYTTRDLELGAVVFALKIWRHYLYGTKCVIYTDHKSLQHIFDQKMLNMRQKRWVELLNDYDCEICYHPGKVNVMADALSRKERIKPLRVRALKMTMQSNLMPQIQNAQEEALKEANLENEGLAGWRRNLFQEATMY</sequence>
<name>A0ACB9IEH2_9ASTR</name>
<evidence type="ECO:0000313" key="1">
    <source>
        <dbReference type="EMBL" id="KAI3805482.1"/>
    </source>
</evidence>
<gene>
    <name evidence="1" type="ORF">L1987_27904</name>
</gene>
<comment type="caution">
    <text evidence="1">The sequence shown here is derived from an EMBL/GenBank/DDBJ whole genome shotgun (WGS) entry which is preliminary data.</text>
</comment>
<organism evidence="1 2">
    <name type="scientific">Smallanthus sonchifolius</name>
    <dbReference type="NCBI Taxonomy" id="185202"/>
    <lineage>
        <taxon>Eukaryota</taxon>
        <taxon>Viridiplantae</taxon>
        <taxon>Streptophyta</taxon>
        <taxon>Embryophyta</taxon>
        <taxon>Tracheophyta</taxon>
        <taxon>Spermatophyta</taxon>
        <taxon>Magnoliopsida</taxon>
        <taxon>eudicotyledons</taxon>
        <taxon>Gunneridae</taxon>
        <taxon>Pentapetalae</taxon>
        <taxon>asterids</taxon>
        <taxon>campanulids</taxon>
        <taxon>Asterales</taxon>
        <taxon>Asteraceae</taxon>
        <taxon>Asteroideae</taxon>
        <taxon>Heliantheae alliance</taxon>
        <taxon>Millerieae</taxon>
        <taxon>Smallanthus</taxon>
    </lineage>
</organism>
<dbReference type="EMBL" id="CM042026">
    <property type="protein sequence ID" value="KAI3805482.1"/>
    <property type="molecule type" value="Genomic_DNA"/>
</dbReference>
<accession>A0ACB9IEH2</accession>
<proteinExistence type="predicted"/>
<protein>
    <submittedName>
        <fullName evidence="1">Uncharacterized protein</fullName>
    </submittedName>
</protein>